<protein>
    <recommendedName>
        <fullName evidence="3">RING-type domain-containing protein</fullName>
    </recommendedName>
</protein>
<name>A0A1C7M1F8_GRIFR</name>
<dbReference type="EMBL" id="LUGG01000014">
    <property type="protein sequence ID" value="OBZ70189.1"/>
    <property type="molecule type" value="Genomic_DNA"/>
</dbReference>
<evidence type="ECO:0000313" key="4">
    <source>
        <dbReference type="EMBL" id="OBZ70189.1"/>
    </source>
</evidence>
<feature type="compositionally biased region" description="Polar residues" evidence="2">
    <location>
        <begin position="10"/>
        <end position="19"/>
    </location>
</feature>
<evidence type="ECO:0000313" key="5">
    <source>
        <dbReference type="Proteomes" id="UP000092993"/>
    </source>
</evidence>
<comment type="caution">
    <text evidence="4">The sequence shown here is derived from an EMBL/GenBank/DDBJ whole genome shotgun (WGS) entry which is preliminary data.</text>
</comment>
<feature type="domain" description="RING-type" evidence="3">
    <location>
        <begin position="119"/>
        <end position="161"/>
    </location>
</feature>
<gene>
    <name evidence="4" type="ORF">A0H81_09699</name>
</gene>
<dbReference type="OrthoDB" id="1923159at2759"/>
<feature type="region of interest" description="Disordered" evidence="2">
    <location>
        <begin position="43"/>
        <end position="65"/>
    </location>
</feature>
<dbReference type="STRING" id="5627.A0A1C7M1F8"/>
<dbReference type="GO" id="GO:0008270">
    <property type="term" value="F:zinc ion binding"/>
    <property type="evidence" value="ECO:0007669"/>
    <property type="project" value="UniProtKB-KW"/>
</dbReference>
<dbReference type="PANTHER" id="PTHR12109">
    <property type="entry name" value="RING FINGER PROTEIN 141-RELATED"/>
    <property type="match status" value="1"/>
</dbReference>
<keyword evidence="1" id="KW-0863">Zinc-finger</keyword>
<keyword evidence="1" id="KW-0862">Zinc</keyword>
<dbReference type="Gene3D" id="3.30.40.10">
    <property type="entry name" value="Zinc/RING finger domain, C3HC4 (zinc finger)"/>
    <property type="match status" value="1"/>
</dbReference>
<dbReference type="PROSITE" id="PS50089">
    <property type="entry name" value="ZF_RING_2"/>
    <property type="match status" value="1"/>
</dbReference>
<feature type="region of interest" description="Disordered" evidence="2">
    <location>
        <begin position="195"/>
        <end position="284"/>
    </location>
</feature>
<feature type="region of interest" description="Disordered" evidence="2">
    <location>
        <begin position="1"/>
        <end position="24"/>
    </location>
</feature>
<feature type="compositionally biased region" description="Acidic residues" evidence="2">
    <location>
        <begin position="200"/>
        <end position="211"/>
    </location>
</feature>
<reference evidence="4 5" key="1">
    <citation type="submission" date="2016-03" db="EMBL/GenBank/DDBJ databases">
        <title>Whole genome sequencing of Grifola frondosa 9006-11.</title>
        <authorList>
            <person name="Min B."/>
            <person name="Park H."/>
            <person name="Kim J.-G."/>
            <person name="Cho H."/>
            <person name="Oh Y.-L."/>
            <person name="Kong W.-S."/>
            <person name="Choi I.-G."/>
        </authorList>
    </citation>
    <scope>NUCLEOTIDE SEQUENCE [LARGE SCALE GENOMIC DNA]</scope>
    <source>
        <strain evidence="4 5">9006-11</strain>
    </source>
</reference>
<evidence type="ECO:0000256" key="1">
    <source>
        <dbReference type="PROSITE-ProRule" id="PRU00175"/>
    </source>
</evidence>
<proteinExistence type="predicted"/>
<dbReference type="Proteomes" id="UP000092993">
    <property type="component" value="Unassembled WGS sequence"/>
</dbReference>
<dbReference type="InterPro" id="IPR013083">
    <property type="entry name" value="Znf_RING/FYVE/PHD"/>
</dbReference>
<dbReference type="Pfam" id="PF13639">
    <property type="entry name" value="zf-RING_2"/>
    <property type="match status" value="1"/>
</dbReference>
<keyword evidence="1" id="KW-0479">Metal-binding</keyword>
<evidence type="ECO:0000256" key="2">
    <source>
        <dbReference type="SAM" id="MobiDB-lite"/>
    </source>
</evidence>
<dbReference type="SUPFAM" id="SSF57850">
    <property type="entry name" value="RING/U-box"/>
    <property type="match status" value="1"/>
</dbReference>
<accession>A0A1C7M1F8</accession>
<dbReference type="InterPro" id="IPR047126">
    <property type="entry name" value="RNF141-like"/>
</dbReference>
<dbReference type="AlphaFoldDB" id="A0A1C7M1F8"/>
<keyword evidence="5" id="KW-1185">Reference proteome</keyword>
<dbReference type="SMART" id="SM00184">
    <property type="entry name" value="RING"/>
    <property type="match status" value="1"/>
</dbReference>
<organism evidence="4 5">
    <name type="scientific">Grifola frondosa</name>
    <name type="common">Maitake</name>
    <name type="synonym">Polyporus frondosus</name>
    <dbReference type="NCBI Taxonomy" id="5627"/>
    <lineage>
        <taxon>Eukaryota</taxon>
        <taxon>Fungi</taxon>
        <taxon>Dikarya</taxon>
        <taxon>Basidiomycota</taxon>
        <taxon>Agaricomycotina</taxon>
        <taxon>Agaricomycetes</taxon>
        <taxon>Polyporales</taxon>
        <taxon>Grifolaceae</taxon>
        <taxon>Grifola</taxon>
    </lineage>
</organism>
<sequence length="284" mass="31903">MGPLTRSKASDNVSDSQDGPSHGIALHLTKALKEGWPNRCKLANGGQEAKISDTQAGKGKEKDRKKIDKLRMREIKAEAGELEEDAEFEEVDSAYQMRKLLRRFHDLIVATSLDEGEECPICMEKLEPDKCNSLPCEHTFCADCTRQLSPDSEKIKCPQCRTECSREDIEVVEYTASQQWDALLDVAKNWAKVDHRREEDTSDEEAEEEFIDDGHESSTTAPDTVPENPLESSPEPQVAPEELELQNVPEPSPRKRRIASRRSLLQNPSLSSTLTPLTPPLKNH</sequence>
<evidence type="ECO:0000259" key="3">
    <source>
        <dbReference type="PROSITE" id="PS50089"/>
    </source>
</evidence>
<dbReference type="InterPro" id="IPR001841">
    <property type="entry name" value="Znf_RING"/>
</dbReference>
<feature type="compositionally biased region" description="Low complexity" evidence="2">
    <location>
        <begin position="263"/>
        <end position="276"/>
    </location>
</feature>